<gene>
    <name evidence="1" type="ORF">Glove_196g111</name>
</gene>
<accession>A0A397IKY8</accession>
<evidence type="ECO:0000313" key="2">
    <source>
        <dbReference type="Proteomes" id="UP000266861"/>
    </source>
</evidence>
<proteinExistence type="predicted"/>
<dbReference type="Proteomes" id="UP000266861">
    <property type="component" value="Unassembled WGS sequence"/>
</dbReference>
<reference evidence="1 2" key="1">
    <citation type="submission" date="2018-08" db="EMBL/GenBank/DDBJ databases">
        <title>Genome and evolution of the arbuscular mycorrhizal fungus Diversispora epigaea (formerly Glomus versiforme) and its bacterial endosymbionts.</title>
        <authorList>
            <person name="Sun X."/>
            <person name="Fei Z."/>
            <person name="Harrison M."/>
        </authorList>
    </citation>
    <scope>NUCLEOTIDE SEQUENCE [LARGE SCALE GENOMIC DNA]</scope>
    <source>
        <strain evidence="1 2">IT104</strain>
    </source>
</reference>
<dbReference type="EMBL" id="PQFF01000184">
    <property type="protein sequence ID" value="RHZ76535.1"/>
    <property type="molecule type" value="Genomic_DNA"/>
</dbReference>
<dbReference type="AlphaFoldDB" id="A0A397IKY8"/>
<organism evidence="1 2">
    <name type="scientific">Diversispora epigaea</name>
    <dbReference type="NCBI Taxonomy" id="1348612"/>
    <lineage>
        <taxon>Eukaryota</taxon>
        <taxon>Fungi</taxon>
        <taxon>Fungi incertae sedis</taxon>
        <taxon>Mucoromycota</taxon>
        <taxon>Glomeromycotina</taxon>
        <taxon>Glomeromycetes</taxon>
        <taxon>Diversisporales</taxon>
        <taxon>Diversisporaceae</taxon>
        <taxon>Diversispora</taxon>
    </lineage>
</organism>
<keyword evidence="2" id="KW-1185">Reference proteome</keyword>
<evidence type="ECO:0000313" key="1">
    <source>
        <dbReference type="EMBL" id="RHZ76535.1"/>
    </source>
</evidence>
<protein>
    <submittedName>
        <fullName evidence="1">Uncharacterized protein</fullName>
    </submittedName>
</protein>
<comment type="caution">
    <text evidence="1">The sequence shown here is derived from an EMBL/GenBank/DDBJ whole genome shotgun (WGS) entry which is preliminary data.</text>
</comment>
<sequence length="101" mass="11326">MSKYDQKCEIFNSFECNKYVDSTIPASLITSGRNNESVNLAAAYAIEKRLLAAKQIVLDEKLSGIDNENKRLLAAKQIVLDEKLSGIDNENSKEQDNFVKI</sequence>
<name>A0A397IKY8_9GLOM</name>